<evidence type="ECO:0000256" key="1">
    <source>
        <dbReference type="SAM" id="Phobius"/>
    </source>
</evidence>
<protein>
    <submittedName>
        <fullName evidence="2">Uncharacterized protein</fullName>
    </submittedName>
</protein>
<keyword evidence="1" id="KW-0472">Membrane</keyword>
<dbReference type="Proteomes" id="UP000460290">
    <property type="component" value="Unassembled WGS sequence"/>
</dbReference>
<name>A0A844Z726_9SPHN</name>
<gene>
    <name evidence="2" type="ORF">GRI35_06715</name>
</gene>
<dbReference type="EMBL" id="WTYZ01000001">
    <property type="protein sequence ID" value="MXO83056.1"/>
    <property type="molecule type" value="Genomic_DNA"/>
</dbReference>
<evidence type="ECO:0000313" key="2">
    <source>
        <dbReference type="EMBL" id="MXO83056.1"/>
    </source>
</evidence>
<reference evidence="2 3" key="1">
    <citation type="submission" date="2019-12" db="EMBL/GenBank/DDBJ databases">
        <title>Genomic-based taxomic classification of the family Erythrobacteraceae.</title>
        <authorList>
            <person name="Xu L."/>
        </authorList>
    </citation>
    <scope>NUCLEOTIDE SEQUENCE [LARGE SCALE GENOMIC DNA]</scope>
    <source>
        <strain evidence="2 3">KCTC 42006</strain>
    </source>
</reference>
<comment type="caution">
    <text evidence="2">The sequence shown here is derived from an EMBL/GenBank/DDBJ whole genome shotgun (WGS) entry which is preliminary data.</text>
</comment>
<sequence length="72" mass="7683">MNLVLSLVVLASFGLLLGAFALWKRGGEPKQVFLMVLLALIAMANVAIWTVPDAEGTTPLDQIEQAEESAAE</sequence>
<feature type="transmembrane region" description="Helical" evidence="1">
    <location>
        <begin position="31"/>
        <end position="51"/>
    </location>
</feature>
<keyword evidence="1" id="KW-0812">Transmembrane</keyword>
<evidence type="ECO:0000313" key="3">
    <source>
        <dbReference type="Proteomes" id="UP000460290"/>
    </source>
</evidence>
<keyword evidence="3" id="KW-1185">Reference proteome</keyword>
<dbReference type="AlphaFoldDB" id="A0A844Z726"/>
<accession>A0A844Z726</accession>
<organism evidence="2 3">
    <name type="scientific">Pontixanthobacter aestiaquae</name>
    <dbReference type="NCBI Taxonomy" id="1509367"/>
    <lineage>
        <taxon>Bacteria</taxon>
        <taxon>Pseudomonadati</taxon>
        <taxon>Pseudomonadota</taxon>
        <taxon>Alphaproteobacteria</taxon>
        <taxon>Sphingomonadales</taxon>
        <taxon>Erythrobacteraceae</taxon>
        <taxon>Pontixanthobacter</taxon>
    </lineage>
</organism>
<dbReference type="RefSeq" id="WP_160613441.1">
    <property type="nucleotide sequence ID" value="NZ_JAUFQM010000001.1"/>
</dbReference>
<dbReference type="OrthoDB" id="7581964at2"/>
<proteinExistence type="predicted"/>
<keyword evidence="1" id="KW-1133">Transmembrane helix</keyword>